<name>A0A375CR74_9BURK</name>
<proteinExistence type="inferred from homology"/>
<dbReference type="Gene3D" id="3.40.190.10">
    <property type="entry name" value="Periplasmic binding protein-like II"/>
    <property type="match status" value="1"/>
</dbReference>
<dbReference type="Pfam" id="PF03401">
    <property type="entry name" value="TctC"/>
    <property type="match status" value="1"/>
</dbReference>
<gene>
    <name evidence="2" type="ORF">CBM2589_U10259</name>
</gene>
<evidence type="ECO:0000256" key="1">
    <source>
        <dbReference type="ARBA" id="ARBA00006987"/>
    </source>
</evidence>
<evidence type="ECO:0000313" key="2">
    <source>
        <dbReference type="EMBL" id="SOY77757.1"/>
    </source>
</evidence>
<reference evidence="3" key="1">
    <citation type="submission" date="2018-01" db="EMBL/GenBank/DDBJ databases">
        <authorList>
            <person name="Gaut B.S."/>
            <person name="Morton B.R."/>
            <person name="Clegg M.T."/>
            <person name="Duvall M.R."/>
        </authorList>
    </citation>
    <scope>NUCLEOTIDE SEQUENCE [LARGE SCALE GENOMIC DNA]</scope>
</reference>
<dbReference type="PANTHER" id="PTHR42928">
    <property type="entry name" value="TRICARBOXYLATE-BINDING PROTEIN"/>
    <property type="match status" value="1"/>
</dbReference>
<dbReference type="PANTHER" id="PTHR42928:SF5">
    <property type="entry name" value="BLR1237 PROTEIN"/>
    <property type="match status" value="1"/>
</dbReference>
<comment type="similarity">
    <text evidence="1">Belongs to the UPF0065 (bug) family.</text>
</comment>
<dbReference type="CDD" id="cd13578">
    <property type="entry name" value="PBP2_Bug27"/>
    <property type="match status" value="1"/>
</dbReference>
<dbReference type="AlphaFoldDB" id="A0A375CR74"/>
<dbReference type="RefSeq" id="WP_116343059.1">
    <property type="nucleotide sequence ID" value="NZ_OFSP01000078.1"/>
</dbReference>
<evidence type="ECO:0000313" key="3">
    <source>
        <dbReference type="Proteomes" id="UP000256297"/>
    </source>
</evidence>
<organism evidence="2 3">
    <name type="scientific">Cupriavidus taiwanensis</name>
    <dbReference type="NCBI Taxonomy" id="164546"/>
    <lineage>
        <taxon>Bacteria</taxon>
        <taxon>Pseudomonadati</taxon>
        <taxon>Pseudomonadota</taxon>
        <taxon>Betaproteobacteria</taxon>
        <taxon>Burkholderiales</taxon>
        <taxon>Burkholderiaceae</taxon>
        <taxon>Cupriavidus</taxon>
    </lineage>
</organism>
<sequence>MRRTLPAGRSWTWPFSVVAELRSKRVLRLARSLAVAGFTVSAVLGATCVNAEPHSYPTRPIKLVVGFPPGGSSDATARLLAAALSVKLGQQVVVENKAGANSIIATQYVRSQAADGYTLLSVSSSFAINPALQKLNYNIYKDFAPVALLGVIPLWLVTPNTVPVKSVRDLVSLAKAQPGKLPYASYGPGSAGHLASELLLSMTGTSMVHVPYKGSGPALVDVMSGQVTMMMPTVASSISLVREGKLRAIAVSSKNRVAAVPDIPTISESGVPGFELVAWESIQAPAGTPTEIVAKLNTAIREIIATPSFREKLIKLGIEPDSSKDPAEVAKFIRSEADKFAKVVHERDIKPE</sequence>
<dbReference type="Proteomes" id="UP000256297">
    <property type="component" value="Unassembled WGS sequence"/>
</dbReference>
<comment type="caution">
    <text evidence="2">The sequence shown here is derived from an EMBL/GenBank/DDBJ whole genome shotgun (WGS) entry which is preliminary data.</text>
</comment>
<protein>
    <recommendedName>
        <fullName evidence="4">Tripartite tricarboxylate transporter substrate binding protein</fullName>
    </recommendedName>
</protein>
<dbReference type="SUPFAM" id="SSF53850">
    <property type="entry name" value="Periplasmic binding protein-like II"/>
    <property type="match status" value="1"/>
</dbReference>
<dbReference type="InterPro" id="IPR005064">
    <property type="entry name" value="BUG"/>
</dbReference>
<dbReference type="PIRSF" id="PIRSF017082">
    <property type="entry name" value="YflP"/>
    <property type="match status" value="1"/>
</dbReference>
<accession>A0A375CR74</accession>
<evidence type="ECO:0008006" key="4">
    <source>
        <dbReference type="Google" id="ProtNLM"/>
    </source>
</evidence>
<dbReference type="InterPro" id="IPR042100">
    <property type="entry name" value="Bug_dom1"/>
</dbReference>
<dbReference type="EMBL" id="OFSP01000078">
    <property type="protein sequence ID" value="SOY77757.1"/>
    <property type="molecule type" value="Genomic_DNA"/>
</dbReference>
<dbReference type="Gene3D" id="3.40.190.150">
    <property type="entry name" value="Bordetella uptake gene, domain 1"/>
    <property type="match status" value="1"/>
</dbReference>